<keyword evidence="2" id="KW-1185">Reference proteome</keyword>
<protein>
    <submittedName>
        <fullName evidence="1">Uncharacterized protein</fullName>
    </submittedName>
</protein>
<dbReference type="AlphaFoldDB" id="A0A9P0H800"/>
<reference evidence="1" key="1">
    <citation type="submission" date="2022-01" db="EMBL/GenBank/DDBJ databases">
        <authorList>
            <person name="King R."/>
        </authorList>
    </citation>
    <scope>NUCLEOTIDE SEQUENCE</scope>
</reference>
<evidence type="ECO:0000313" key="1">
    <source>
        <dbReference type="EMBL" id="CAH1397024.1"/>
    </source>
</evidence>
<gene>
    <name evidence="1" type="ORF">NEZAVI_LOCUS6956</name>
</gene>
<accession>A0A9P0H800</accession>
<sequence>MFYLQVSTSSVVLSVTPLDAPDVGELVHEQLTSNLRKKKPTRRSYPGKDTYRTNIITPSKDTVPFGPARLARYLSTWKTFCWTVKPLLTPGQL</sequence>
<name>A0A9P0H800_NEZVI</name>
<dbReference type="EMBL" id="OV725079">
    <property type="protein sequence ID" value="CAH1397024.1"/>
    <property type="molecule type" value="Genomic_DNA"/>
</dbReference>
<dbReference type="Proteomes" id="UP001152798">
    <property type="component" value="Chromosome 3"/>
</dbReference>
<evidence type="ECO:0000313" key="2">
    <source>
        <dbReference type="Proteomes" id="UP001152798"/>
    </source>
</evidence>
<organism evidence="1 2">
    <name type="scientific">Nezara viridula</name>
    <name type="common">Southern green stink bug</name>
    <name type="synonym">Cimex viridulus</name>
    <dbReference type="NCBI Taxonomy" id="85310"/>
    <lineage>
        <taxon>Eukaryota</taxon>
        <taxon>Metazoa</taxon>
        <taxon>Ecdysozoa</taxon>
        <taxon>Arthropoda</taxon>
        <taxon>Hexapoda</taxon>
        <taxon>Insecta</taxon>
        <taxon>Pterygota</taxon>
        <taxon>Neoptera</taxon>
        <taxon>Paraneoptera</taxon>
        <taxon>Hemiptera</taxon>
        <taxon>Heteroptera</taxon>
        <taxon>Panheteroptera</taxon>
        <taxon>Pentatomomorpha</taxon>
        <taxon>Pentatomoidea</taxon>
        <taxon>Pentatomidae</taxon>
        <taxon>Pentatominae</taxon>
        <taxon>Nezara</taxon>
    </lineage>
</organism>
<proteinExistence type="predicted"/>